<dbReference type="Proteomes" id="UP000597762">
    <property type="component" value="Unassembled WGS sequence"/>
</dbReference>
<evidence type="ECO:0000256" key="1">
    <source>
        <dbReference type="ARBA" id="ARBA00004167"/>
    </source>
</evidence>
<dbReference type="Pfam" id="PF00168">
    <property type="entry name" value="C2"/>
    <property type="match status" value="3"/>
</dbReference>
<reference evidence="8" key="1">
    <citation type="submission" date="2021-01" db="EMBL/GenBank/DDBJ databases">
        <authorList>
            <person name="Li R."/>
            <person name="Bekaert M."/>
        </authorList>
    </citation>
    <scope>NUCLEOTIDE SEQUENCE</scope>
    <source>
        <strain evidence="8">Farmed</strain>
    </source>
</reference>
<feature type="domain" description="C2" evidence="7">
    <location>
        <begin position="1"/>
        <end position="104"/>
    </location>
</feature>
<dbReference type="EMBL" id="CAHIKZ030004635">
    <property type="protein sequence ID" value="CAE1313338.1"/>
    <property type="molecule type" value="Genomic_DNA"/>
</dbReference>
<evidence type="ECO:0000256" key="5">
    <source>
        <dbReference type="ARBA" id="ARBA00023136"/>
    </source>
</evidence>
<keyword evidence="4" id="KW-1133">Transmembrane helix</keyword>
<keyword evidence="3" id="KW-0677">Repeat</keyword>
<evidence type="ECO:0000256" key="3">
    <source>
        <dbReference type="ARBA" id="ARBA00022737"/>
    </source>
</evidence>
<organism evidence="8 9">
    <name type="scientific">Acanthosepion pharaonis</name>
    <name type="common">Pharaoh cuttlefish</name>
    <name type="synonym">Sepia pharaonis</name>
    <dbReference type="NCBI Taxonomy" id="158019"/>
    <lineage>
        <taxon>Eukaryota</taxon>
        <taxon>Metazoa</taxon>
        <taxon>Spiralia</taxon>
        <taxon>Lophotrochozoa</taxon>
        <taxon>Mollusca</taxon>
        <taxon>Cephalopoda</taxon>
        <taxon>Coleoidea</taxon>
        <taxon>Decapodiformes</taxon>
        <taxon>Sepiida</taxon>
        <taxon>Sepiina</taxon>
        <taxon>Sepiidae</taxon>
        <taxon>Acanthosepion</taxon>
    </lineage>
</organism>
<evidence type="ECO:0000256" key="2">
    <source>
        <dbReference type="ARBA" id="ARBA00022692"/>
    </source>
</evidence>
<keyword evidence="5" id="KW-0472">Membrane</keyword>
<comment type="subcellular location">
    <subcellularLocation>
        <location evidence="1">Membrane</location>
        <topology evidence="1">Single-pass membrane protein</topology>
    </subcellularLocation>
</comment>
<dbReference type="AlphaFoldDB" id="A0A812DXV0"/>
<keyword evidence="9" id="KW-1185">Reference proteome</keyword>
<feature type="region of interest" description="Disordered" evidence="6">
    <location>
        <begin position="124"/>
        <end position="197"/>
    </location>
</feature>
<feature type="domain" description="C2" evidence="7">
    <location>
        <begin position="184"/>
        <end position="303"/>
    </location>
</feature>
<dbReference type="InterPro" id="IPR012968">
    <property type="entry name" value="FerIin_dom"/>
</dbReference>
<dbReference type="OrthoDB" id="10059618at2759"/>
<protein>
    <submittedName>
        <fullName evidence="8">MYOF</fullName>
    </submittedName>
</protein>
<evidence type="ECO:0000313" key="9">
    <source>
        <dbReference type="Proteomes" id="UP000597762"/>
    </source>
</evidence>
<proteinExistence type="predicted"/>
<evidence type="ECO:0000256" key="6">
    <source>
        <dbReference type="SAM" id="MobiDB-lite"/>
    </source>
</evidence>
<evidence type="ECO:0000259" key="7">
    <source>
        <dbReference type="PROSITE" id="PS50004"/>
    </source>
</evidence>
<dbReference type="CDD" id="cd04011">
    <property type="entry name" value="C2B_Ferlin"/>
    <property type="match status" value="1"/>
</dbReference>
<dbReference type="PROSITE" id="PS50004">
    <property type="entry name" value="C2"/>
    <property type="match status" value="2"/>
</dbReference>
<dbReference type="InterPro" id="IPR037720">
    <property type="entry name" value="C2B_Ferlin"/>
</dbReference>
<dbReference type="Gene3D" id="2.60.40.150">
    <property type="entry name" value="C2 domain"/>
    <property type="match status" value="2"/>
</dbReference>
<dbReference type="InterPro" id="IPR037721">
    <property type="entry name" value="Ferlin"/>
</dbReference>
<dbReference type="SUPFAM" id="SSF49562">
    <property type="entry name" value="C2 domain (Calcium/lipid-binding domain, CaLB)"/>
    <property type="match status" value="2"/>
</dbReference>
<dbReference type="PANTHER" id="PTHR12546">
    <property type="entry name" value="FER-1-LIKE"/>
    <property type="match status" value="1"/>
</dbReference>
<evidence type="ECO:0000256" key="4">
    <source>
        <dbReference type="ARBA" id="ARBA00022989"/>
    </source>
</evidence>
<keyword evidence="2" id="KW-0812">Transmembrane</keyword>
<dbReference type="SMART" id="SM01202">
    <property type="entry name" value="FerI"/>
    <property type="match status" value="1"/>
</dbReference>
<evidence type="ECO:0000313" key="8">
    <source>
        <dbReference type="EMBL" id="CAE1313338.1"/>
    </source>
</evidence>
<dbReference type="InterPro" id="IPR035892">
    <property type="entry name" value="C2_domain_sf"/>
</dbReference>
<sequence>MTSLDVTVISAEKLPDIERFGKLDPYCSVQFQGLKKKTRVIEDNDVPVWNETLTFDLKGVPLASNDEIHIEVKDHELIGRNKVVGTATIPLRNLLKGGEQTQQLDVTLKDSNKRELPSKVKLKITYKPPPGAKSAAGGDTGGGTVVAQDDEEDEEDEEEEEAAPVEVVDPNTGEVKVIPAKKKKKGRRKKSRKLSNKKQPFQIRIKVLEARQLQGTNIQPLARVNVYNQTKQTRVKKSTHSPFWNESFFFNFNMSPADLFDELIEFQVFNSRKLRSDSLIGSFKMDIGMVYDEPSHAFIGKWLLLSDPEDNMAGCKGYLKICAIVLGPGDESPSIKAATQDESEDIEANLLRPAGVTLRPATFNLRLFRAEDIPRMDSDVIEGVKKVIGLGDENKEFVDPYFIFSFAGKEFPSMCERIKFIIKDWDRISNDDVICSSILNVNSISAFGENGLF</sequence>
<dbReference type="InterPro" id="IPR000008">
    <property type="entry name" value="C2_dom"/>
</dbReference>
<gene>
    <name evidence="8" type="ORF">SPHA_64521</name>
</gene>
<name>A0A812DXV0_ACAPH</name>
<dbReference type="SMART" id="SM00239">
    <property type="entry name" value="C2"/>
    <property type="match status" value="2"/>
</dbReference>
<comment type="caution">
    <text evidence="8">The sequence shown here is derived from an EMBL/GenBank/DDBJ whole genome shotgun (WGS) entry which is preliminary data.</text>
</comment>
<dbReference type="FunFam" id="2.60.40.150:FF:000138">
    <property type="entry name" value="Fer-1-like family member 6"/>
    <property type="match status" value="1"/>
</dbReference>
<dbReference type="PANTHER" id="PTHR12546:SF33">
    <property type="entry name" value="SPERM VESICLE FUSION PROTEIN FER-1"/>
    <property type="match status" value="1"/>
</dbReference>
<feature type="compositionally biased region" description="Basic residues" evidence="6">
    <location>
        <begin position="179"/>
        <end position="196"/>
    </location>
</feature>
<dbReference type="GO" id="GO:0007009">
    <property type="term" value="P:plasma membrane organization"/>
    <property type="evidence" value="ECO:0007669"/>
    <property type="project" value="TreeGrafter"/>
</dbReference>
<accession>A0A812DXV0</accession>
<dbReference type="Pfam" id="PF08151">
    <property type="entry name" value="FerI"/>
    <property type="match status" value="1"/>
</dbReference>
<feature type="compositionally biased region" description="Acidic residues" evidence="6">
    <location>
        <begin position="148"/>
        <end position="163"/>
    </location>
</feature>
<dbReference type="GO" id="GO:0016020">
    <property type="term" value="C:membrane"/>
    <property type="evidence" value="ECO:0007669"/>
    <property type="project" value="UniProtKB-SubCell"/>
</dbReference>